<evidence type="ECO:0000313" key="3">
    <source>
        <dbReference type="EMBL" id="GAA0489859.1"/>
    </source>
</evidence>
<comment type="caution">
    <text evidence="3">The sequence shown here is derived from an EMBL/GenBank/DDBJ whole genome shotgun (WGS) entry which is preliminary data.</text>
</comment>
<name>A0ABN1B435_9BACI</name>
<dbReference type="CDD" id="cd00761">
    <property type="entry name" value="Glyco_tranf_GTA_type"/>
    <property type="match status" value="1"/>
</dbReference>
<keyword evidence="4" id="KW-1185">Reference proteome</keyword>
<dbReference type="PANTHER" id="PTHR22916">
    <property type="entry name" value="GLYCOSYLTRANSFERASE"/>
    <property type="match status" value="1"/>
</dbReference>
<dbReference type="RefSeq" id="WP_343839315.1">
    <property type="nucleotide sequence ID" value="NZ_BAAADO010000003.1"/>
</dbReference>
<protein>
    <recommendedName>
        <fullName evidence="2">Glycosyltransferase 2-like domain-containing protein</fullName>
    </recommendedName>
</protein>
<sequence>MKDITAILINDSNQMVLQKAVTSLKYIQTRLKSLIIPHNPDTSSKAKLEYGLNNKVEFISGKSDDLGQLLNHTIDRITTPYILILQGTDYLSPNIDNDALNLPESKQVLGTYYHNQSIIIQRPLLISTPFLKKNRLPPIKHLPFKEALLPAWLSKISPSIQLFKEGLVKQSRKNHSSIVLEKEKIIQKYQHTKSVSKAPSLSVMMTNYNSEKYVEAALVSCLLQSEPFDQILIMDDGSTDNSYQQLLRWENIENVRLFHKKNGGKARALNDLLSYVQSEYVLELDADDWLDPDAVTIIKNYLSEVSSEVAVLYGNLRKWKQLTEDVLFKGVAKGTPVSGRKDLLSYRFPLGPRIYRTTILKRAEGFPVIEFEDGRLYEDVSVLLRLLSISPIRYQNFTVYNVREHQKSITKQYEPKWNEFLKHL</sequence>
<feature type="domain" description="Glycosyltransferase 2-like" evidence="2">
    <location>
        <begin position="202"/>
        <end position="304"/>
    </location>
</feature>
<dbReference type="Gene3D" id="3.90.550.10">
    <property type="entry name" value="Spore Coat Polysaccharide Biosynthesis Protein SpsA, Chain A"/>
    <property type="match status" value="1"/>
</dbReference>
<comment type="similarity">
    <text evidence="1">Belongs to the glycosyltransferase 2 family.</text>
</comment>
<accession>A0ABN1B435</accession>
<dbReference type="InterPro" id="IPR001173">
    <property type="entry name" value="Glyco_trans_2-like"/>
</dbReference>
<evidence type="ECO:0000256" key="1">
    <source>
        <dbReference type="ARBA" id="ARBA00006739"/>
    </source>
</evidence>
<gene>
    <name evidence="3" type="ORF">GCM10008986_14710</name>
</gene>
<reference evidence="3 4" key="1">
    <citation type="journal article" date="2019" name="Int. J. Syst. Evol. Microbiol.">
        <title>The Global Catalogue of Microorganisms (GCM) 10K type strain sequencing project: providing services to taxonomists for standard genome sequencing and annotation.</title>
        <authorList>
            <consortium name="The Broad Institute Genomics Platform"/>
            <consortium name="The Broad Institute Genome Sequencing Center for Infectious Disease"/>
            <person name="Wu L."/>
            <person name="Ma J."/>
        </authorList>
    </citation>
    <scope>NUCLEOTIDE SEQUENCE [LARGE SCALE GENOMIC DNA]</scope>
    <source>
        <strain evidence="3 4">JCM 12389</strain>
    </source>
</reference>
<organism evidence="3 4">
    <name type="scientific">Salinibacillus aidingensis</name>
    <dbReference type="NCBI Taxonomy" id="237684"/>
    <lineage>
        <taxon>Bacteria</taxon>
        <taxon>Bacillati</taxon>
        <taxon>Bacillota</taxon>
        <taxon>Bacilli</taxon>
        <taxon>Bacillales</taxon>
        <taxon>Bacillaceae</taxon>
        <taxon>Salinibacillus</taxon>
    </lineage>
</organism>
<dbReference type="Pfam" id="PF00535">
    <property type="entry name" value="Glycos_transf_2"/>
    <property type="match status" value="1"/>
</dbReference>
<dbReference type="PANTHER" id="PTHR22916:SF3">
    <property type="entry name" value="UDP-GLCNAC:BETAGAL BETA-1,3-N-ACETYLGLUCOSAMINYLTRANSFERASE-LIKE PROTEIN 1"/>
    <property type="match status" value="1"/>
</dbReference>
<proteinExistence type="inferred from homology"/>
<evidence type="ECO:0000313" key="4">
    <source>
        <dbReference type="Proteomes" id="UP001500880"/>
    </source>
</evidence>
<evidence type="ECO:0000259" key="2">
    <source>
        <dbReference type="Pfam" id="PF00535"/>
    </source>
</evidence>
<dbReference type="Proteomes" id="UP001500880">
    <property type="component" value="Unassembled WGS sequence"/>
</dbReference>
<dbReference type="EMBL" id="BAAADO010000003">
    <property type="protein sequence ID" value="GAA0489859.1"/>
    <property type="molecule type" value="Genomic_DNA"/>
</dbReference>
<dbReference type="SUPFAM" id="SSF53448">
    <property type="entry name" value="Nucleotide-diphospho-sugar transferases"/>
    <property type="match status" value="1"/>
</dbReference>
<dbReference type="InterPro" id="IPR029044">
    <property type="entry name" value="Nucleotide-diphossugar_trans"/>
</dbReference>